<name>A0A6P4I8G6_DROKI</name>
<keyword evidence="2" id="KW-1185">Reference proteome</keyword>
<sequence>MVNLQGNTRMMVNRYIELLRARIQCAPTRHIAERHRRVPYKRRQYSEQAVREREKADSYHKNKRRSMWEQTQSYGGRFSEPEDHKRVDSNQYRPKKLEQRRYNCTWNDFPKKVVEKQCNPYTPPLEEEAPKRRRSPGDRPNTARPFDDEAAAFINQWDSNTAMINRNKYVRSTDSCPTPLVNRDFECILPDRKRMFQY</sequence>
<reference evidence="3" key="1">
    <citation type="submission" date="2025-08" db="UniProtKB">
        <authorList>
            <consortium name="RefSeq"/>
        </authorList>
    </citation>
    <scope>IDENTIFICATION</scope>
    <source>
        <strain evidence="3">14028-0561.14</strain>
        <tissue evidence="3">Whole fly</tissue>
    </source>
</reference>
<protein>
    <submittedName>
        <fullName evidence="3">Uncharacterized protein</fullName>
    </submittedName>
</protein>
<dbReference type="GeneID" id="108073179"/>
<accession>A0A6P4I8G6</accession>
<feature type="region of interest" description="Disordered" evidence="1">
    <location>
        <begin position="43"/>
        <end position="94"/>
    </location>
</feature>
<feature type="compositionally biased region" description="Basic and acidic residues" evidence="1">
    <location>
        <begin position="49"/>
        <end position="60"/>
    </location>
</feature>
<evidence type="ECO:0000256" key="1">
    <source>
        <dbReference type="SAM" id="MobiDB-lite"/>
    </source>
</evidence>
<dbReference type="AlphaFoldDB" id="A0A6P4I8G6"/>
<evidence type="ECO:0000313" key="2">
    <source>
        <dbReference type="Proteomes" id="UP001652661"/>
    </source>
</evidence>
<proteinExistence type="predicted"/>
<dbReference type="OrthoDB" id="7852729at2759"/>
<dbReference type="RefSeq" id="XP_017020174.1">
    <property type="nucleotide sequence ID" value="XM_017164685.3"/>
</dbReference>
<dbReference type="Proteomes" id="UP001652661">
    <property type="component" value="Chromosome 3R"/>
</dbReference>
<gene>
    <name evidence="3" type="primary">LOC108073179</name>
</gene>
<feature type="region of interest" description="Disordered" evidence="1">
    <location>
        <begin position="117"/>
        <end position="148"/>
    </location>
</feature>
<evidence type="ECO:0000313" key="3">
    <source>
        <dbReference type="RefSeq" id="XP_017020174.1"/>
    </source>
</evidence>
<organism evidence="2 3">
    <name type="scientific">Drosophila kikkawai</name>
    <name type="common">Fruit fly</name>
    <dbReference type="NCBI Taxonomy" id="30033"/>
    <lineage>
        <taxon>Eukaryota</taxon>
        <taxon>Metazoa</taxon>
        <taxon>Ecdysozoa</taxon>
        <taxon>Arthropoda</taxon>
        <taxon>Hexapoda</taxon>
        <taxon>Insecta</taxon>
        <taxon>Pterygota</taxon>
        <taxon>Neoptera</taxon>
        <taxon>Endopterygota</taxon>
        <taxon>Diptera</taxon>
        <taxon>Brachycera</taxon>
        <taxon>Muscomorpha</taxon>
        <taxon>Ephydroidea</taxon>
        <taxon>Drosophilidae</taxon>
        <taxon>Drosophila</taxon>
        <taxon>Sophophora</taxon>
    </lineage>
</organism>
<feature type="compositionally biased region" description="Basic and acidic residues" evidence="1">
    <location>
        <begin position="79"/>
        <end position="88"/>
    </location>
</feature>